<dbReference type="AlphaFoldDB" id="A0A2H3JTX9"/>
<dbReference type="Proteomes" id="UP000218811">
    <property type="component" value="Unassembled WGS sequence"/>
</dbReference>
<evidence type="ECO:0000313" key="2">
    <source>
        <dbReference type="EMBL" id="PCH41288.1"/>
    </source>
</evidence>
<proteinExistence type="predicted"/>
<gene>
    <name evidence="2" type="ORF">WOLCODRAFT_131819</name>
</gene>
<dbReference type="EMBL" id="KB468113">
    <property type="protein sequence ID" value="PCH41288.1"/>
    <property type="molecule type" value="Genomic_DNA"/>
</dbReference>
<organism evidence="2 3">
    <name type="scientific">Wolfiporia cocos (strain MD-104)</name>
    <name type="common">Brown rot fungus</name>
    <dbReference type="NCBI Taxonomy" id="742152"/>
    <lineage>
        <taxon>Eukaryota</taxon>
        <taxon>Fungi</taxon>
        <taxon>Dikarya</taxon>
        <taxon>Basidiomycota</taxon>
        <taxon>Agaricomycotina</taxon>
        <taxon>Agaricomycetes</taxon>
        <taxon>Polyporales</taxon>
        <taxon>Phaeolaceae</taxon>
        <taxon>Wolfiporia</taxon>
    </lineage>
</organism>
<keyword evidence="1" id="KW-0472">Membrane</keyword>
<reference evidence="2 3" key="1">
    <citation type="journal article" date="2012" name="Science">
        <title>The Paleozoic origin of enzymatic lignin decomposition reconstructed from 31 fungal genomes.</title>
        <authorList>
            <person name="Floudas D."/>
            <person name="Binder M."/>
            <person name="Riley R."/>
            <person name="Barry K."/>
            <person name="Blanchette R.A."/>
            <person name="Henrissat B."/>
            <person name="Martinez A.T."/>
            <person name="Otillar R."/>
            <person name="Spatafora J.W."/>
            <person name="Yadav J.S."/>
            <person name="Aerts A."/>
            <person name="Benoit I."/>
            <person name="Boyd A."/>
            <person name="Carlson A."/>
            <person name="Copeland A."/>
            <person name="Coutinho P.M."/>
            <person name="de Vries R.P."/>
            <person name="Ferreira P."/>
            <person name="Findley K."/>
            <person name="Foster B."/>
            <person name="Gaskell J."/>
            <person name="Glotzer D."/>
            <person name="Gorecki P."/>
            <person name="Heitman J."/>
            <person name="Hesse C."/>
            <person name="Hori C."/>
            <person name="Igarashi K."/>
            <person name="Jurgens J.A."/>
            <person name="Kallen N."/>
            <person name="Kersten P."/>
            <person name="Kohler A."/>
            <person name="Kuees U."/>
            <person name="Kumar T.K.A."/>
            <person name="Kuo A."/>
            <person name="LaButti K."/>
            <person name="Larrondo L.F."/>
            <person name="Lindquist E."/>
            <person name="Ling A."/>
            <person name="Lombard V."/>
            <person name="Lucas S."/>
            <person name="Lundell T."/>
            <person name="Martin R."/>
            <person name="McLaughlin D.J."/>
            <person name="Morgenstern I."/>
            <person name="Morin E."/>
            <person name="Murat C."/>
            <person name="Nagy L.G."/>
            <person name="Nolan M."/>
            <person name="Ohm R.A."/>
            <person name="Patyshakuliyeva A."/>
            <person name="Rokas A."/>
            <person name="Ruiz-Duenas F.J."/>
            <person name="Sabat G."/>
            <person name="Salamov A."/>
            <person name="Samejima M."/>
            <person name="Schmutz J."/>
            <person name="Slot J.C."/>
            <person name="St John F."/>
            <person name="Stenlid J."/>
            <person name="Sun H."/>
            <person name="Sun S."/>
            <person name="Syed K."/>
            <person name="Tsang A."/>
            <person name="Wiebenga A."/>
            <person name="Young D."/>
            <person name="Pisabarro A."/>
            <person name="Eastwood D.C."/>
            <person name="Martin F."/>
            <person name="Cullen D."/>
            <person name="Grigoriev I.V."/>
            <person name="Hibbett D.S."/>
        </authorList>
    </citation>
    <scope>NUCLEOTIDE SEQUENCE [LARGE SCALE GENOMIC DNA]</scope>
    <source>
        <strain evidence="2 3">MD-104</strain>
    </source>
</reference>
<evidence type="ECO:0000313" key="3">
    <source>
        <dbReference type="Proteomes" id="UP000218811"/>
    </source>
</evidence>
<feature type="transmembrane region" description="Helical" evidence="1">
    <location>
        <begin position="300"/>
        <end position="324"/>
    </location>
</feature>
<keyword evidence="1" id="KW-1133">Transmembrane helix</keyword>
<feature type="transmembrane region" description="Helical" evidence="1">
    <location>
        <begin position="394"/>
        <end position="417"/>
    </location>
</feature>
<name>A0A2H3JTX9_WOLCO</name>
<keyword evidence="1" id="KW-0812">Transmembrane</keyword>
<dbReference type="OMA" id="RRLYWNF"/>
<sequence>MHIHSGGWVYFRHDKFKVVVDEDIRHNDVLHSVAQHCAQMELSSLSEGIEVHIIGSGGAAFELVVNHNVCMADYNYDVASENLKDAGSLNEVSVQTLLRRRRLYWNFVSQHATHIACPRSAIIEGIDSLRSYYWDSQNRGSYSTTPFSRAECEELLKLLGELKEDAKEDNMPSTTALVAWILREIYSFRKGDVYGKFTYAQMDRYRRSIAQPSYIELEPASFVSTVLDMIIIGPFFGIPKTYLSQIQGASEFRGRLSNLHAKWRSYSQQLTTEYSDFILVSTVMLSATVGFLSVGDILQIARVFSTIAAFTSLGSMIAGVFFMWRHQRHTQLSSTHDAFAYIHNARSNILGLRGHAILLSLPAVLLVWSIVTFSVAIMAFALQTVTGGSQYDSASTWTIVGVFTLIAACVLVGVYVFSKMWTRRADSSLTNILKRLR</sequence>
<protein>
    <submittedName>
        <fullName evidence="2">Uncharacterized protein</fullName>
    </submittedName>
</protein>
<feature type="transmembrane region" description="Helical" evidence="1">
    <location>
        <begin position="356"/>
        <end position="382"/>
    </location>
</feature>
<dbReference type="OrthoDB" id="3208379at2759"/>
<accession>A0A2H3JTX9</accession>
<keyword evidence="3" id="KW-1185">Reference proteome</keyword>
<evidence type="ECO:0000256" key="1">
    <source>
        <dbReference type="SAM" id="Phobius"/>
    </source>
</evidence>